<keyword evidence="3" id="KW-0813">Transport</keyword>
<accession>A0A7J7I208</accession>
<keyword evidence="5" id="KW-0029">Amino-acid transport</keyword>
<keyword evidence="6 9" id="KW-1133">Transmembrane helix</keyword>
<comment type="subcellular location">
    <subcellularLocation>
        <location evidence="1">Membrane</location>
        <topology evidence="1">Single-pass membrane protein</topology>
    </subcellularLocation>
</comment>
<evidence type="ECO:0000256" key="2">
    <source>
        <dbReference type="ARBA" id="ARBA00009977"/>
    </source>
</evidence>
<evidence type="ECO:0000256" key="1">
    <source>
        <dbReference type="ARBA" id="ARBA00004167"/>
    </source>
</evidence>
<dbReference type="InterPro" id="IPR040359">
    <property type="entry name" value="GDU"/>
</dbReference>
<dbReference type="EMBL" id="JACBKZ010000002">
    <property type="protein sequence ID" value="KAF5958466.1"/>
    <property type="molecule type" value="Genomic_DNA"/>
</dbReference>
<gene>
    <name evidence="10" type="ORF">HYC85_005691</name>
</gene>
<keyword evidence="11" id="KW-1185">Reference proteome</keyword>
<comment type="caution">
    <text evidence="10">The sequence shown here is derived from an EMBL/GenBank/DDBJ whole genome shotgun (WGS) entry which is preliminary data.</text>
</comment>
<dbReference type="GO" id="GO:0016020">
    <property type="term" value="C:membrane"/>
    <property type="evidence" value="ECO:0007669"/>
    <property type="project" value="UniProtKB-SubCell"/>
</dbReference>
<evidence type="ECO:0000256" key="7">
    <source>
        <dbReference type="ARBA" id="ARBA00023136"/>
    </source>
</evidence>
<dbReference type="GO" id="GO:0006865">
    <property type="term" value="P:amino acid transport"/>
    <property type="evidence" value="ECO:0007669"/>
    <property type="project" value="UniProtKB-KW"/>
</dbReference>
<evidence type="ECO:0000256" key="9">
    <source>
        <dbReference type="SAM" id="Phobius"/>
    </source>
</evidence>
<proteinExistence type="inferred from homology"/>
<evidence type="ECO:0000256" key="4">
    <source>
        <dbReference type="ARBA" id="ARBA00022692"/>
    </source>
</evidence>
<reference evidence="10 11" key="2">
    <citation type="submission" date="2020-07" db="EMBL/GenBank/DDBJ databases">
        <title>Genome assembly of wild tea tree DASZ reveals pedigree and selection history of tea varieties.</title>
        <authorList>
            <person name="Zhang W."/>
        </authorList>
    </citation>
    <scope>NUCLEOTIDE SEQUENCE [LARGE SCALE GENOMIC DNA]</scope>
    <source>
        <strain evidence="11">cv. G240</strain>
        <tissue evidence="10">Leaf</tissue>
    </source>
</reference>
<feature type="compositionally biased region" description="Low complexity" evidence="8">
    <location>
        <begin position="53"/>
        <end position="67"/>
    </location>
</feature>
<dbReference type="GO" id="GO:0080143">
    <property type="term" value="P:regulation of amino acid export"/>
    <property type="evidence" value="ECO:0007669"/>
    <property type="project" value="InterPro"/>
</dbReference>
<sequence>MRPVTTTTTTTTTVNGSIHQWNSPIPYLFSGLAVMLGLIAFALVILACSYKKSSSPSSSSSSSSNSSTHAGEKPVRPLPEMEPKIVVIMAGDENPTTGASPNMALHRKRKKSK</sequence>
<dbReference type="Proteomes" id="UP000593564">
    <property type="component" value="Unassembled WGS sequence"/>
</dbReference>
<evidence type="ECO:0000256" key="6">
    <source>
        <dbReference type="ARBA" id="ARBA00022989"/>
    </source>
</evidence>
<name>A0A7J7I208_CAMSI</name>
<keyword evidence="4 9" id="KW-0812">Transmembrane</keyword>
<dbReference type="PANTHER" id="PTHR33228:SF76">
    <property type="entry name" value="PROTEIN GLUTAMINE DUMPER 7"/>
    <property type="match status" value="1"/>
</dbReference>
<evidence type="ECO:0000256" key="3">
    <source>
        <dbReference type="ARBA" id="ARBA00022448"/>
    </source>
</evidence>
<reference evidence="11" key="1">
    <citation type="journal article" date="2020" name="Nat. Commun.">
        <title>Genome assembly of wild tea tree DASZ reveals pedigree and selection history of tea varieties.</title>
        <authorList>
            <person name="Zhang W."/>
            <person name="Zhang Y."/>
            <person name="Qiu H."/>
            <person name="Guo Y."/>
            <person name="Wan H."/>
            <person name="Zhang X."/>
            <person name="Scossa F."/>
            <person name="Alseekh S."/>
            <person name="Zhang Q."/>
            <person name="Wang P."/>
            <person name="Xu L."/>
            <person name="Schmidt M.H."/>
            <person name="Jia X."/>
            <person name="Li D."/>
            <person name="Zhu A."/>
            <person name="Guo F."/>
            <person name="Chen W."/>
            <person name="Ni D."/>
            <person name="Usadel B."/>
            <person name="Fernie A.R."/>
            <person name="Wen W."/>
        </authorList>
    </citation>
    <scope>NUCLEOTIDE SEQUENCE [LARGE SCALE GENOMIC DNA]</scope>
    <source>
        <strain evidence="11">cv. G240</strain>
    </source>
</reference>
<evidence type="ECO:0000256" key="8">
    <source>
        <dbReference type="SAM" id="MobiDB-lite"/>
    </source>
</evidence>
<feature type="transmembrane region" description="Helical" evidence="9">
    <location>
        <begin position="27"/>
        <end position="50"/>
    </location>
</feature>
<feature type="compositionally biased region" description="Basic and acidic residues" evidence="8">
    <location>
        <begin position="70"/>
        <end position="83"/>
    </location>
</feature>
<comment type="similarity">
    <text evidence="2">Belongs to the GLUTAMINE DUMPER 1 (TC 9.B.60) family.</text>
</comment>
<evidence type="ECO:0000313" key="10">
    <source>
        <dbReference type="EMBL" id="KAF5958466.1"/>
    </source>
</evidence>
<protein>
    <submittedName>
        <fullName evidence="10">Uncharacterized protein</fullName>
    </submittedName>
</protein>
<evidence type="ECO:0000313" key="11">
    <source>
        <dbReference type="Proteomes" id="UP000593564"/>
    </source>
</evidence>
<dbReference type="PANTHER" id="PTHR33228">
    <property type="entry name" value="PROTEIN GLUTAMINE DUMPER 4-RELATED"/>
    <property type="match status" value="1"/>
</dbReference>
<evidence type="ECO:0000256" key="5">
    <source>
        <dbReference type="ARBA" id="ARBA00022970"/>
    </source>
</evidence>
<organism evidence="10 11">
    <name type="scientific">Camellia sinensis</name>
    <name type="common">Tea plant</name>
    <name type="synonym">Thea sinensis</name>
    <dbReference type="NCBI Taxonomy" id="4442"/>
    <lineage>
        <taxon>Eukaryota</taxon>
        <taxon>Viridiplantae</taxon>
        <taxon>Streptophyta</taxon>
        <taxon>Embryophyta</taxon>
        <taxon>Tracheophyta</taxon>
        <taxon>Spermatophyta</taxon>
        <taxon>Magnoliopsida</taxon>
        <taxon>eudicotyledons</taxon>
        <taxon>Gunneridae</taxon>
        <taxon>Pentapetalae</taxon>
        <taxon>asterids</taxon>
        <taxon>Ericales</taxon>
        <taxon>Theaceae</taxon>
        <taxon>Camellia</taxon>
    </lineage>
</organism>
<keyword evidence="7 9" id="KW-0472">Membrane</keyword>
<feature type="region of interest" description="Disordered" evidence="8">
    <location>
        <begin position="52"/>
        <end position="113"/>
    </location>
</feature>
<dbReference type="AlphaFoldDB" id="A0A7J7I208"/>